<name>A0A8S4QP73_9NEOP</name>
<keyword evidence="2" id="KW-1185">Reference proteome</keyword>
<evidence type="ECO:0000313" key="1">
    <source>
        <dbReference type="EMBL" id="CAH2215558.1"/>
    </source>
</evidence>
<proteinExistence type="predicted"/>
<dbReference type="AlphaFoldDB" id="A0A8S4QP73"/>
<protein>
    <submittedName>
        <fullName evidence="1">Jg1034 protein</fullName>
    </submittedName>
</protein>
<reference evidence="1" key="1">
    <citation type="submission" date="2022-03" db="EMBL/GenBank/DDBJ databases">
        <authorList>
            <person name="Lindestad O."/>
        </authorList>
    </citation>
    <scope>NUCLEOTIDE SEQUENCE</scope>
</reference>
<sequence>MEMGGHIAQRKDRRWDSKVLEWQLDPQRGRQTTSSASQGAAGYQRLKTVEFGTPYKIPMSSSGRILVDMMMMMTSC</sequence>
<dbReference type="Proteomes" id="UP000838756">
    <property type="component" value="Unassembled WGS sequence"/>
</dbReference>
<accession>A0A8S4QP73</accession>
<dbReference type="EMBL" id="CAKXAJ010012008">
    <property type="protein sequence ID" value="CAH2215558.1"/>
    <property type="molecule type" value="Genomic_DNA"/>
</dbReference>
<dbReference type="OrthoDB" id="7466345at2759"/>
<comment type="caution">
    <text evidence="1">The sequence shown here is derived from an EMBL/GenBank/DDBJ whole genome shotgun (WGS) entry which is preliminary data.</text>
</comment>
<gene>
    <name evidence="1" type="primary">jg1034</name>
    <name evidence="1" type="ORF">PAEG_LOCUS3690</name>
</gene>
<evidence type="ECO:0000313" key="2">
    <source>
        <dbReference type="Proteomes" id="UP000838756"/>
    </source>
</evidence>
<organism evidence="1 2">
    <name type="scientific">Pararge aegeria aegeria</name>
    <dbReference type="NCBI Taxonomy" id="348720"/>
    <lineage>
        <taxon>Eukaryota</taxon>
        <taxon>Metazoa</taxon>
        <taxon>Ecdysozoa</taxon>
        <taxon>Arthropoda</taxon>
        <taxon>Hexapoda</taxon>
        <taxon>Insecta</taxon>
        <taxon>Pterygota</taxon>
        <taxon>Neoptera</taxon>
        <taxon>Endopterygota</taxon>
        <taxon>Lepidoptera</taxon>
        <taxon>Glossata</taxon>
        <taxon>Ditrysia</taxon>
        <taxon>Papilionoidea</taxon>
        <taxon>Nymphalidae</taxon>
        <taxon>Satyrinae</taxon>
        <taxon>Satyrini</taxon>
        <taxon>Parargina</taxon>
        <taxon>Pararge</taxon>
    </lineage>
</organism>